<protein>
    <submittedName>
        <fullName evidence="2">Uncharacterized protein</fullName>
    </submittedName>
</protein>
<feature type="compositionally biased region" description="Acidic residues" evidence="1">
    <location>
        <begin position="58"/>
        <end position="68"/>
    </location>
</feature>
<accession>A0AAD7T686</accession>
<organism evidence="2 3">
    <name type="scientific">Aldrovandia affinis</name>
    <dbReference type="NCBI Taxonomy" id="143900"/>
    <lineage>
        <taxon>Eukaryota</taxon>
        <taxon>Metazoa</taxon>
        <taxon>Chordata</taxon>
        <taxon>Craniata</taxon>
        <taxon>Vertebrata</taxon>
        <taxon>Euteleostomi</taxon>
        <taxon>Actinopterygii</taxon>
        <taxon>Neopterygii</taxon>
        <taxon>Teleostei</taxon>
        <taxon>Notacanthiformes</taxon>
        <taxon>Halosauridae</taxon>
        <taxon>Aldrovandia</taxon>
    </lineage>
</organism>
<comment type="caution">
    <text evidence="2">The sequence shown here is derived from an EMBL/GenBank/DDBJ whole genome shotgun (WGS) entry which is preliminary data.</text>
</comment>
<gene>
    <name evidence="2" type="ORF">AAFF_G00025060</name>
</gene>
<dbReference type="EMBL" id="JAINUG010000011">
    <property type="protein sequence ID" value="KAJ8414983.1"/>
    <property type="molecule type" value="Genomic_DNA"/>
</dbReference>
<dbReference type="Proteomes" id="UP001221898">
    <property type="component" value="Unassembled WGS sequence"/>
</dbReference>
<evidence type="ECO:0000313" key="3">
    <source>
        <dbReference type="Proteomes" id="UP001221898"/>
    </source>
</evidence>
<evidence type="ECO:0000256" key="1">
    <source>
        <dbReference type="SAM" id="MobiDB-lite"/>
    </source>
</evidence>
<proteinExistence type="predicted"/>
<feature type="region of interest" description="Disordered" evidence="1">
    <location>
        <begin position="39"/>
        <end position="68"/>
    </location>
</feature>
<dbReference type="AlphaFoldDB" id="A0AAD7T686"/>
<evidence type="ECO:0000313" key="2">
    <source>
        <dbReference type="EMBL" id="KAJ8414983.1"/>
    </source>
</evidence>
<name>A0AAD7T686_9TELE</name>
<sequence>MSRVCTSQLGCLSSAPLLLLNELWDTSELSRGERRVDQGEIAAGDNSAAREKTGVMDDPCDLEADGTA</sequence>
<keyword evidence="3" id="KW-1185">Reference proteome</keyword>
<reference evidence="2" key="1">
    <citation type="journal article" date="2023" name="Science">
        <title>Genome structures resolve the early diversification of teleost fishes.</title>
        <authorList>
            <person name="Parey E."/>
            <person name="Louis A."/>
            <person name="Montfort J."/>
            <person name="Bouchez O."/>
            <person name="Roques C."/>
            <person name="Iampietro C."/>
            <person name="Lluch J."/>
            <person name="Castinel A."/>
            <person name="Donnadieu C."/>
            <person name="Desvignes T."/>
            <person name="Floi Bucao C."/>
            <person name="Jouanno E."/>
            <person name="Wen M."/>
            <person name="Mejri S."/>
            <person name="Dirks R."/>
            <person name="Jansen H."/>
            <person name="Henkel C."/>
            <person name="Chen W.J."/>
            <person name="Zahm M."/>
            <person name="Cabau C."/>
            <person name="Klopp C."/>
            <person name="Thompson A.W."/>
            <person name="Robinson-Rechavi M."/>
            <person name="Braasch I."/>
            <person name="Lecointre G."/>
            <person name="Bobe J."/>
            <person name="Postlethwait J.H."/>
            <person name="Berthelot C."/>
            <person name="Roest Crollius H."/>
            <person name="Guiguen Y."/>
        </authorList>
    </citation>
    <scope>NUCLEOTIDE SEQUENCE</scope>
    <source>
        <strain evidence="2">NC1722</strain>
    </source>
</reference>